<organism evidence="2 3">
    <name type="scientific">Callorhinchus milii</name>
    <name type="common">Ghost shark</name>
    <dbReference type="NCBI Taxonomy" id="7868"/>
    <lineage>
        <taxon>Eukaryota</taxon>
        <taxon>Metazoa</taxon>
        <taxon>Chordata</taxon>
        <taxon>Craniata</taxon>
        <taxon>Vertebrata</taxon>
        <taxon>Chondrichthyes</taxon>
        <taxon>Holocephali</taxon>
        <taxon>Chimaeriformes</taxon>
        <taxon>Callorhinchidae</taxon>
        <taxon>Callorhinchus</taxon>
    </lineage>
</organism>
<dbReference type="PANTHER" id="PTHR16092:SF20">
    <property type="entry name" value="EXOCYST COMPLEX COMPONENT SEC3 PIP2-BINDING N-TERMINAL DOMAIN-CONTAINING PROTEIN"/>
    <property type="match status" value="1"/>
</dbReference>
<dbReference type="InterPro" id="IPR028258">
    <property type="entry name" value="Sec3-PIP2_bind"/>
</dbReference>
<reference evidence="2" key="4">
    <citation type="submission" date="2025-08" db="UniProtKB">
        <authorList>
            <consortium name="Ensembl"/>
        </authorList>
    </citation>
    <scope>IDENTIFICATION</scope>
</reference>
<proteinExistence type="predicted"/>
<keyword evidence="3" id="KW-1185">Reference proteome</keyword>
<dbReference type="Pfam" id="PF15277">
    <property type="entry name" value="Sec3-PIP2_bind"/>
    <property type="match status" value="1"/>
</dbReference>
<dbReference type="GO" id="GO:0006887">
    <property type="term" value="P:exocytosis"/>
    <property type="evidence" value="ECO:0007669"/>
    <property type="project" value="TreeGrafter"/>
</dbReference>
<reference evidence="3" key="3">
    <citation type="journal article" date="2014" name="Nature">
        <title>Elephant shark genome provides unique insights into gnathostome evolution.</title>
        <authorList>
            <consortium name="International Elephant Shark Genome Sequencing Consortium"/>
            <person name="Venkatesh B."/>
            <person name="Lee A.P."/>
            <person name="Ravi V."/>
            <person name="Maurya A.K."/>
            <person name="Lian M.M."/>
            <person name="Swann J.B."/>
            <person name="Ohta Y."/>
            <person name="Flajnik M.F."/>
            <person name="Sutoh Y."/>
            <person name="Kasahara M."/>
            <person name="Hoon S."/>
            <person name="Gangu V."/>
            <person name="Roy S.W."/>
            <person name="Irimia M."/>
            <person name="Korzh V."/>
            <person name="Kondrychyn I."/>
            <person name="Lim Z.W."/>
            <person name="Tay B.H."/>
            <person name="Tohari S."/>
            <person name="Kong K.W."/>
            <person name="Ho S."/>
            <person name="Lorente-Galdos B."/>
            <person name="Quilez J."/>
            <person name="Marques-Bonet T."/>
            <person name="Raney B.J."/>
            <person name="Ingham P.W."/>
            <person name="Tay A."/>
            <person name="Hillier L.W."/>
            <person name="Minx P."/>
            <person name="Boehm T."/>
            <person name="Wilson R.K."/>
            <person name="Brenner S."/>
            <person name="Warren W.C."/>
        </authorList>
    </citation>
    <scope>NUCLEOTIDE SEQUENCE [LARGE SCALE GENOMIC DNA]</scope>
</reference>
<dbReference type="GeneTree" id="ENSGT00940000162193"/>
<dbReference type="InParanoid" id="A0A4W3IJV6"/>
<sequence length="173" mass="20274">YHRTKFTYPLSNLFQVPSENLPLHSKIIFSDHYFLITVTNCQDVQITFVKIMTSNQNEQYEKVNTWHLKDLKLLDGKEADEDNPHFEMHFDKIYNWEASSTASKYAFLRCLLELNNIYLGEEIVFVNFDTNYLYENSATINKGDCLLVMNLCVLYFCNCVLLKQNCTLPLSIS</sequence>
<dbReference type="Gene3D" id="2.30.29.90">
    <property type="match status" value="1"/>
</dbReference>
<dbReference type="OMA" id="YNWEASS"/>
<dbReference type="SMART" id="SM01313">
    <property type="entry name" value="Sec3-PIP2_bind"/>
    <property type="match status" value="1"/>
</dbReference>
<evidence type="ECO:0000313" key="3">
    <source>
        <dbReference type="Proteomes" id="UP000314986"/>
    </source>
</evidence>
<dbReference type="STRING" id="7868.ENSCMIP00000030594"/>
<dbReference type="GO" id="GO:0005546">
    <property type="term" value="F:phosphatidylinositol-4,5-bisphosphate binding"/>
    <property type="evidence" value="ECO:0007669"/>
    <property type="project" value="TreeGrafter"/>
</dbReference>
<reference evidence="3" key="1">
    <citation type="journal article" date="2006" name="Science">
        <title>Ancient noncoding elements conserved in the human genome.</title>
        <authorList>
            <person name="Venkatesh B."/>
            <person name="Kirkness E.F."/>
            <person name="Loh Y.H."/>
            <person name="Halpern A.L."/>
            <person name="Lee A.P."/>
            <person name="Johnson J."/>
            <person name="Dandona N."/>
            <person name="Viswanathan L.D."/>
            <person name="Tay A."/>
            <person name="Venter J.C."/>
            <person name="Strausberg R.L."/>
            <person name="Brenner S."/>
        </authorList>
    </citation>
    <scope>NUCLEOTIDE SEQUENCE [LARGE SCALE GENOMIC DNA]</scope>
</reference>
<dbReference type="GO" id="GO:0006893">
    <property type="term" value="P:Golgi to plasma membrane transport"/>
    <property type="evidence" value="ECO:0007669"/>
    <property type="project" value="TreeGrafter"/>
</dbReference>
<dbReference type="Ensembl" id="ENSCMIT00000031061.1">
    <property type="protein sequence ID" value="ENSCMIP00000030594.1"/>
    <property type="gene ID" value="ENSCMIG00000013163.1"/>
</dbReference>
<dbReference type="Proteomes" id="UP000314986">
    <property type="component" value="Unassembled WGS sequence"/>
</dbReference>
<evidence type="ECO:0000259" key="1">
    <source>
        <dbReference type="SMART" id="SM01313"/>
    </source>
</evidence>
<dbReference type="GO" id="GO:0000145">
    <property type="term" value="C:exocyst"/>
    <property type="evidence" value="ECO:0007669"/>
    <property type="project" value="TreeGrafter"/>
</dbReference>
<reference evidence="2" key="5">
    <citation type="submission" date="2025-09" db="UniProtKB">
        <authorList>
            <consortium name="Ensembl"/>
        </authorList>
    </citation>
    <scope>IDENTIFICATION</scope>
</reference>
<evidence type="ECO:0000313" key="2">
    <source>
        <dbReference type="Ensembl" id="ENSCMIP00000030594.1"/>
    </source>
</evidence>
<dbReference type="GO" id="GO:0005886">
    <property type="term" value="C:plasma membrane"/>
    <property type="evidence" value="ECO:0007669"/>
    <property type="project" value="TreeGrafter"/>
</dbReference>
<accession>A0A4W3IJV6</accession>
<feature type="domain" description="Exocyst complex component Sec3 PIP2-binding N-terminal" evidence="1">
    <location>
        <begin position="31"/>
        <end position="118"/>
    </location>
</feature>
<reference evidence="3" key="2">
    <citation type="journal article" date="2007" name="PLoS Biol.">
        <title>Survey sequencing and comparative analysis of the elephant shark (Callorhinchus milii) genome.</title>
        <authorList>
            <person name="Venkatesh B."/>
            <person name="Kirkness E.F."/>
            <person name="Loh Y.H."/>
            <person name="Halpern A.L."/>
            <person name="Lee A.P."/>
            <person name="Johnson J."/>
            <person name="Dandona N."/>
            <person name="Viswanathan L.D."/>
            <person name="Tay A."/>
            <person name="Venter J.C."/>
            <person name="Strausberg R.L."/>
            <person name="Brenner S."/>
        </authorList>
    </citation>
    <scope>NUCLEOTIDE SEQUENCE [LARGE SCALE GENOMIC DNA]</scope>
</reference>
<name>A0A4W3IJV6_CALMI</name>
<protein>
    <recommendedName>
        <fullName evidence="1">Exocyst complex component Sec3 PIP2-binding N-terminal domain-containing protein</fullName>
    </recommendedName>
</protein>
<dbReference type="AlphaFoldDB" id="A0A4W3IJV6"/>
<dbReference type="PANTHER" id="PTHR16092">
    <property type="entry name" value="SEC3/SYNTAXIN-RELATED"/>
    <property type="match status" value="1"/>
</dbReference>